<dbReference type="InterPro" id="IPR006315">
    <property type="entry name" value="OM_autotransptr_brl_dom"/>
</dbReference>
<keyword evidence="2" id="KW-1185">Reference proteome</keyword>
<evidence type="ECO:0000313" key="2">
    <source>
        <dbReference type="Proteomes" id="UP000631034"/>
    </source>
</evidence>
<dbReference type="Proteomes" id="UP000631034">
    <property type="component" value="Unassembled WGS sequence"/>
</dbReference>
<accession>A0A8J7CQP0</accession>
<dbReference type="InterPro" id="IPR036709">
    <property type="entry name" value="Autotransporte_beta_dom_sf"/>
</dbReference>
<dbReference type="EMBL" id="JACZHT010000003">
    <property type="protein sequence ID" value="MBE1237035.1"/>
    <property type="molecule type" value="Genomic_DNA"/>
</dbReference>
<comment type="caution">
    <text evidence="1">The sequence shown here is derived from an EMBL/GenBank/DDBJ whole genome shotgun (WGS) entry which is preliminary data.</text>
</comment>
<dbReference type="GO" id="GO:0019867">
    <property type="term" value="C:outer membrane"/>
    <property type="evidence" value="ECO:0007669"/>
    <property type="project" value="InterPro"/>
</dbReference>
<protein>
    <submittedName>
        <fullName evidence="1">Autotransporter outer membrane beta-barrel domain-containing protein</fullName>
    </submittedName>
</protein>
<evidence type="ECO:0000313" key="1">
    <source>
        <dbReference type="EMBL" id="MBE1237035.1"/>
    </source>
</evidence>
<dbReference type="SUPFAM" id="SSF103515">
    <property type="entry name" value="Autotransporter"/>
    <property type="match status" value="1"/>
</dbReference>
<dbReference type="Gene3D" id="2.40.128.130">
    <property type="entry name" value="Autotransporter beta-domain"/>
    <property type="match status" value="1"/>
</dbReference>
<reference evidence="1" key="1">
    <citation type="submission" date="2020-10" db="EMBL/GenBank/DDBJ databases">
        <title>Genome sequence of the unusual species of purple photosynthetic bacteria, Phaeovibrio sulfidiphilus DSM 23193, type strain.</title>
        <authorList>
            <person name="Kyndt J.A."/>
            <person name="Meyer T.E."/>
        </authorList>
    </citation>
    <scope>NUCLEOTIDE SEQUENCE</scope>
    <source>
        <strain evidence="1">DSM 23193</strain>
    </source>
</reference>
<dbReference type="AlphaFoldDB" id="A0A8J7CQP0"/>
<sequence>MQSAAVEARPSGQSLAFRASGAGKTGAAAPAEVGTEYMVDARAGMVMTKTYEKDLVVDRRYLTTGDGTGVVEVNRTLRFGGVKGAEVALQSRGEGSGMTVRDGTRVEGDGRVVVAKKNTVSLGDTWVAPKTTLELRGPDDVSLGAGSATMGHLILEKESTIVLGRAHQALESVSLTGLTLVGAGSLCVGDVPLAIAPSPRATLTLVPDEATLKPMLVMNSPQSGSLTGHFARIDVATPQERQFLAGSVKATGSVGAGYRVIEGYEGTLPAGLGFEVAGERYTFVVTGGNLVLQRDAAYDGKYTDTYERPKTLGKDRVWIAGGTGDNTSDGGSDFSGGLREVRFRGDVTLEDGARAEFRSAPGKDLAVTFAADLRGAVLLDASPAPGATLMTSITRLDATGQDASVTLRGVAKGETRIAGVALAGGHSVRLSRDDSSTAPFLISGFHLGDGGGRFDFSHPIQAETGFFALDLTVAPKAATGSDVLFRASGSAGFSGVTAASFVTSEASRRALATGANRGGSFINVMDGLPGATGGNPLGFGSEPLVAPAGDGTDSGEYVLSSVFAHNRLVAYVSRLEVGDITYASDRRFDPVYGRYTEVVQGVMTLEKGVALDYSAVSDDRTARLDLSGARGVSVSGFGNRLKVGPGSKIDLAGKALTFLIDAPVDLAVPMLAISSPGAVSLAGAQVYLDATAAGSAAFDGDGLTLLSLDGGGLLDGEIAKAVLRDGLVQYSGLEVLKTADSRSLLARFGPGGGAPDTSGGHGYILGAFATGSVLRSAADALAEAGGTVVPLPGTEVWWNGEYEGVGFATLRGYRETLEPASEVRTTGFSFAGGAGVRWNHDAGPLAVLAVLEGGRGSYDIEHTFAGFAASGGGKVMAMGGGLLARQDFLNRLYLEASLRAGRVENEYHNHGVAGGRDVTLRSAWFGAHVAAGYEIPVYEDIGSLDLSARLLWTRIGSGSGDVGSGQRVRIDASDSLRLQAGLRYTQVLASQVRGFVGVVLEQETDGEVTGSVVRANGQGVPLPPADLKGTTALFEGGVNWHLESGLTLDARLFGSVGERESIGGRVSANVAF</sequence>
<gene>
    <name evidence="1" type="ORF">IHV25_05175</name>
</gene>
<name>A0A8J7CQP0_9PROT</name>
<organism evidence="1 2">
    <name type="scientific">Phaeovibrio sulfidiphilus</name>
    <dbReference type="NCBI Taxonomy" id="1220600"/>
    <lineage>
        <taxon>Bacteria</taxon>
        <taxon>Pseudomonadati</taxon>
        <taxon>Pseudomonadota</taxon>
        <taxon>Alphaproteobacteria</taxon>
        <taxon>Rhodospirillales</taxon>
        <taxon>Rhodospirillaceae</taxon>
        <taxon>Phaeovibrio</taxon>
    </lineage>
</organism>
<dbReference type="NCBIfam" id="TIGR01414">
    <property type="entry name" value="autotrans_barl"/>
    <property type="match status" value="1"/>
</dbReference>
<proteinExistence type="predicted"/>
<dbReference type="RefSeq" id="WP_192534046.1">
    <property type="nucleotide sequence ID" value="NZ_JACZHT010000003.1"/>
</dbReference>